<evidence type="ECO:0000256" key="4">
    <source>
        <dbReference type="ARBA" id="ARBA00022840"/>
    </source>
</evidence>
<evidence type="ECO:0000256" key="2">
    <source>
        <dbReference type="ARBA" id="ARBA00022741"/>
    </source>
</evidence>
<evidence type="ECO:0000313" key="8">
    <source>
        <dbReference type="EMBL" id="MDN3577911.1"/>
    </source>
</evidence>
<evidence type="ECO:0000256" key="6">
    <source>
        <dbReference type="SAM" id="Phobius"/>
    </source>
</evidence>
<dbReference type="Gene3D" id="1.25.40.10">
    <property type="entry name" value="Tetratricopeptide repeat domain"/>
    <property type="match status" value="1"/>
</dbReference>
<dbReference type="PANTHER" id="PTHR43289">
    <property type="entry name" value="MITOGEN-ACTIVATED PROTEIN KINASE KINASE KINASE 20-RELATED"/>
    <property type="match status" value="1"/>
</dbReference>
<accession>A0ABT8B6Y7</accession>
<sequence>MKRAFWKADWFVGIVVVVVFAIAGIGTNVLAGLERKAYDTGVGMTSRTPNDRIAVIAIDQQSLDNIGRWPWSRDVHADFINKLAAAKPKVITSTVFYTEPQQDKGADYLKQLLDIYRKQHGEAAAAAAAAAQPTIAADGTVIPAEPAAAPAPDKFGALLEGAVSQLDFDKQLADSVGKAGNVLLPMLLELGEPVGNPEEETPAYVLKNEVGVAGDPASGWPIPTMYMVPPIPRIGEKAAGVGHLTVRPDAADGVVREEPLVLRYYDEIYPSLSLLTAAKSLNLAPKQVTVNLGESVQLGGINIKTQSYSTFLTYYYPDVDGRSAIPVDSFYDVASGKIPFTKYKDKIVLIGPTAPGLGTTMVTPISAGTPPVLSLAHNVSSILQQDYFSSPGWSVWVQLGLCLLVAVYLIALLPRLGAGAAAMVTGGLFVVLVVAHFVLMTTQLLWLPMMTPAALLIVGHLVLTTKRFLMTERRSEASELSAAESNRMLGLAFQTQGQLDMAFDKFRKIPMDDTMMDTLYNLALDFERKRQFNKAESVYRHMAGFNPKFKDLDQKLNRAKQMAETVILGGAGNRSNASTLILDGGAVEKPMLGRYQVEKELGKGAMGVVYLGRDPKIGRVVAIKTMALSQEFEADELEEARSRFFREAETAGRLNHPNIVTIYDAGEEHDLAYIAMEFLKGKDLAPHTKAGQLLPVADVVNIAIQTAEALDYAHKQHVAHRDIKPANIMYEMDTKIVKVTDFGIARITDSSKTKTGMVLGTPSYMSPEQLSGKKVDGRSDLFSLGVMLYQMTVGTLPFKGESMAELMFRIANEPYTNPRELNPNLPASVVAVIDRALKKNADERFQTGAEFAEALKQCAAGL</sequence>
<name>A0ABT8B6Y7_9NEIS</name>
<keyword evidence="6" id="KW-1133">Transmembrane helix</keyword>
<feature type="transmembrane region" description="Helical" evidence="6">
    <location>
        <begin position="393"/>
        <end position="413"/>
    </location>
</feature>
<gene>
    <name evidence="8" type="ORF">QWZ03_14155</name>
</gene>
<dbReference type="InterPro" id="IPR008271">
    <property type="entry name" value="Ser/Thr_kinase_AS"/>
</dbReference>
<keyword evidence="6" id="KW-0472">Membrane</keyword>
<dbReference type="GO" id="GO:0016301">
    <property type="term" value="F:kinase activity"/>
    <property type="evidence" value="ECO:0007669"/>
    <property type="project" value="UniProtKB-KW"/>
</dbReference>
<dbReference type="InterPro" id="IPR011990">
    <property type="entry name" value="TPR-like_helical_dom_sf"/>
</dbReference>
<feature type="binding site" evidence="5">
    <location>
        <position position="624"/>
    </location>
    <ligand>
        <name>ATP</name>
        <dbReference type="ChEBI" id="CHEBI:30616"/>
    </ligand>
</feature>
<dbReference type="SUPFAM" id="SSF48452">
    <property type="entry name" value="TPR-like"/>
    <property type="match status" value="1"/>
</dbReference>
<dbReference type="PANTHER" id="PTHR43289:SF6">
    <property type="entry name" value="SERINE_THREONINE-PROTEIN KINASE NEKL-3"/>
    <property type="match status" value="1"/>
</dbReference>
<evidence type="ECO:0000256" key="5">
    <source>
        <dbReference type="PROSITE-ProRule" id="PRU10141"/>
    </source>
</evidence>
<dbReference type="InterPro" id="IPR011009">
    <property type="entry name" value="Kinase-like_dom_sf"/>
</dbReference>
<dbReference type="Proteomes" id="UP001180081">
    <property type="component" value="Unassembled WGS sequence"/>
</dbReference>
<comment type="caution">
    <text evidence="8">The sequence shown here is derived from an EMBL/GenBank/DDBJ whole genome shotgun (WGS) entry which is preliminary data.</text>
</comment>
<reference evidence="8" key="1">
    <citation type="journal article" date="2014" name="Int. J. Syst. Evol. Microbiol.">
        <title>Complete genome of a new Firmicutes species belonging to the dominant human colonic microbiota ('Ruminococcus bicirculans') reveals two chromosomes and a selective capacity to utilize plant glucans.</title>
        <authorList>
            <consortium name="NISC Comparative Sequencing Program"/>
            <person name="Wegmann U."/>
            <person name="Louis P."/>
            <person name="Goesmann A."/>
            <person name="Henrissat B."/>
            <person name="Duncan S.H."/>
            <person name="Flint H.J."/>
        </authorList>
    </citation>
    <scope>NUCLEOTIDE SEQUENCE</scope>
    <source>
        <strain evidence="8">CECT 7703</strain>
    </source>
</reference>
<dbReference type="Gene3D" id="3.30.200.20">
    <property type="entry name" value="Phosphorylase Kinase, domain 1"/>
    <property type="match status" value="1"/>
</dbReference>
<dbReference type="SMART" id="SM01080">
    <property type="entry name" value="CHASE2"/>
    <property type="match status" value="1"/>
</dbReference>
<dbReference type="Gene3D" id="1.10.510.10">
    <property type="entry name" value="Transferase(Phosphotransferase) domain 1"/>
    <property type="match status" value="1"/>
</dbReference>
<dbReference type="RefSeq" id="WP_290333317.1">
    <property type="nucleotide sequence ID" value="NZ_JAUFPU010000018.1"/>
</dbReference>
<protein>
    <submittedName>
        <fullName evidence="8">Serine/threonine-protein kinase</fullName>
    </submittedName>
</protein>
<evidence type="ECO:0000256" key="1">
    <source>
        <dbReference type="ARBA" id="ARBA00022679"/>
    </source>
</evidence>
<dbReference type="SMART" id="SM00220">
    <property type="entry name" value="S_TKc"/>
    <property type="match status" value="1"/>
</dbReference>
<dbReference type="InterPro" id="IPR007890">
    <property type="entry name" value="CHASE2"/>
</dbReference>
<dbReference type="PROSITE" id="PS50011">
    <property type="entry name" value="PROTEIN_KINASE_DOM"/>
    <property type="match status" value="1"/>
</dbReference>
<feature type="transmembrane region" description="Helical" evidence="6">
    <location>
        <begin position="12"/>
        <end position="33"/>
    </location>
</feature>
<evidence type="ECO:0000259" key="7">
    <source>
        <dbReference type="PROSITE" id="PS50011"/>
    </source>
</evidence>
<dbReference type="InterPro" id="IPR017441">
    <property type="entry name" value="Protein_kinase_ATP_BS"/>
</dbReference>
<evidence type="ECO:0000256" key="3">
    <source>
        <dbReference type="ARBA" id="ARBA00022777"/>
    </source>
</evidence>
<feature type="domain" description="Protein kinase" evidence="7">
    <location>
        <begin position="595"/>
        <end position="856"/>
    </location>
</feature>
<keyword evidence="3 8" id="KW-0418">Kinase</keyword>
<dbReference type="Pfam" id="PF05226">
    <property type="entry name" value="CHASE2"/>
    <property type="match status" value="1"/>
</dbReference>
<feature type="transmembrane region" description="Helical" evidence="6">
    <location>
        <begin position="420"/>
        <end position="439"/>
    </location>
</feature>
<dbReference type="PROSITE" id="PS00107">
    <property type="entry name" value="PROTEIN_KINASE_ATP"/>
    <property type="match status" value="1"/>
</dbReference>
<keyword evidence="1" id="KW-0808">Transferase</keyword>
<reference evidence="8" key="2">
    <citation type="submission" date="2023-06" db="EMBL/GenBank/DDBJ databases">
        <authorList>
            <person name="Lucena T."/>
            <person name="Sun Q."/>
        </authorList>
    </citation>
    <scope>NUCLEOTIDE SEQUENCE</scope>
    <source>
        <strain evidence="8">CECT 7703</strain>
    </source>
</reference>
<keyword evidence="6" id="KW-0812">Transmembrane</keyword>
<keyword evidence="9" id="KW-1185">Reference proteome</keyword>
<dbReference type="PROSITE" id="PS00108">
    <property type="entry name" value="PROTEIN_KINASE_ST"/>
    <property type="match status" value="1"/>
</dbReference>
<keyword evidence="2 5" id="KW-0547">Nucleotide-binding</keyword>
<dbReference type="Pfam" id="PF00069">
    <property type="entry name" value="Pkinase"/>
    <property type="match status" value="1"/>
</dbReference>
<evidence type="ECO:0000313" key="9">
    <source>
        <dbReference type="Proteomes" id="UP001180081"/>
    </source>
</evidence>
<dbReference type="EMBL" id="JAUFPU010000018">
    <property type="protein sequence ID" value="MDN3577911.1"/>
    <property type="molecule type" value="Genomic_DNA"/>
</dbReference>
<proteinExistence type="predicted"/>
<dbReference type="CDD" id="cd14014">
    <property type="entry name" value="STKc_PknB_like"/>
    <property type="match status" value="1"/>
</dbReference>
<keyword evidence="4 5" id="KW-0067">ATP-binding</keyword>
<organism evidence="8 9">
    <name type="scientific">Chitinimonas viridis</name>
    <dbReference type="NCBI Taxonomy" id="664880"/>
    <lineage>
        <taxon>Bacteria</taxon>
        <taxon>Pseudomonadati</taxon>
        <taxon>Pseudomonadota</taxon>
        <taxon>Betaproteobacteria</taxon>
        <taxon>Neisseriales</taxon>
        <taxon>Chitinibacteraceae</taxon>
        <taxon>Chitinimonas</taxon>
    </lineage>
</organism>
<dbReference type="InterPro" id="IPR000719">
    <property type="entry name" value="Prot_kinase_dom"/>
</dbReference>
<dbReference type="SUPFAM" id="SSF56112">
    <property type="entry name" value="Protein kinase-like (PK-like)"/>
    <property type="match status" value="1"/>
</dbReference>